<protein>
    <recommendedName>
        <fullName evidence="1">uroporphyrinogen-III C-methyltransferase</fullName>
        <ecNumber evidence="1">2.1.1.107</ecNumber>
    </recommendedName>
</protein>
<dbReference type="FunFam" id="3.30.950.10:FF:000001">
    <property type="entry name" value="Siroheme synthase"/>
    <property type="match status" value="1"/>
</dbReference>
<dbReference type="PANTHER" id="PTHR45790:SF3">
    <property type="entry name" value="S-ADENOSYL-L-METHIONINE-DEPENDENT UROPORPHYRINOGEN III METHYLTRANSFERASE, CHLOROPLASTIC"/>
    <property type="match status" value="1"/>
</dbReference>
<dbReference type="InterPro" id="IPR050161">
    <property type="entry name" value="Siro_Cobalamin_biosynth"/>
</dbReference>
<dbReference type="PROSITE" id="PS00840">
    <property type="entry name" value="SUMT_2"/>
    <property type="match status" value="1"/>
</dbReference>
<dbReference type="RefSeq" id="WP_072306226.1">
    <property type="nucleotide sequence ID" value="NZ_FPJA01000007.1"/>
</dbReference>
<keyword evidence="5" id="KW-0627">Porphyrin biosynthesis</keyword>
<dbReference type="GO" id="GO:0004851">
    <property type="term" value="F:uroporphyrin-III C-methyltransferase activity"/>
    <property type="evidence" value="ECO:0007669"/>
    <property type="project" value="UniProtKB-EC"/>
</dbReference>
<evidence type="ECO:0000256" key="4">
    <source>
        <dbReference type="ARBA" id="ARBA00022691"/>
    </source>
</evidence>
<keyword evidence="10" id="KW-1185">Reference proteome</keyword>
<dbReference type="FunFam" id="3.40.50.10090:FF:000001">
    <property type="entry name" value="Bifunctional uroporphyrinogen-III C-methyltransferase/uroporphyrinogen-III synthase"/>
    <property type="match status" value="1"/>
</dbReference>
<evidence type="ECO:0000313" key="10">
    <source>
        <dbReference type="Proteomes" id="UP000182958"/>
    </source>
</evidence>
<dbReference type="PANTHER" id="PTHR45790">
    <property type="entry name" value="SIROHEME SYNTHASE-RELATED"/>
    <property type="match status" value="1"/>
</dbReference>
<dbReference type="InterPro" id="IPR006366">
    <property type="entry name" value="CobA/CysG_C"/>
</dbReference>
<dbReference type="SUPFAM" id="SSF53790">
    <property type="entry name" value="Tetrapyrrole methylase"/>
    <property type="match status" value="1"/>
</dbReference>
<evidence type="ECO:0000313" key="9">
    <source>
        <dbReference type="EMBL" id="SFW40329.1"/>
    </source>
</evidence>
<feature type="domain" description="Tetrapyrrole methylase" evidence="7">
    <location>
        <begin position="4"/>
        <end position="216"/>
    </location>
</feature>
<dbReference type="InterPro" id="IPR003754">
    <property type="entry name" value="4pyrrol_synth_uPrphyn_synth"/>
</dbReference>
<dbReference type="FunFam" id="3.40.1010.10:FF:000001">
    <property type="entry name" value="Siroheme synthase"/>
    <property type="match status" value="1"/>
</dbReference>
<keyword evidence="2 6" id="KW-0489">Methyltransferase</keyword>
<evidence type="ECO:0000256" key="1">
    <source>
        <dbReference type="ARBA" id="ARBA00012162"/>
    </source>
</evidence>
<name>A0A1K1NYI0_SELRU</name>
<feature type="domain" description="Tetrapyrrole biosynthesis uroporphyrinogen III synthase" evidence="8">
    <location>
        <begin position="270"/>
        <end position="498"/>
    </location>
</feature>
<dbReference type="GO" id="GO:0004852">
    <property type="term" value="F:uroporphyrinogen-III synthase activity"/>
    <property type="evidence" value="ECO:0007669"/>
    <property type="project" value="InterPro"/>
</dbReference>
<comment type="similarity">
    <text evidence="6">Belongs to the precorrin methyltransferase family.</text>
</comment>
<proteinExistence type="inferred from homology"/>
<dbReference type="NCBIfam" id="TIGR01469">
    <property type="entry name" value="cobA_cysG_Cterm"/>
    <property type="match status" value="1"/>
</dbReference>
<dbReference type="InterPro" id="IPR003043">
    <property type="entry name" value="Uropor_MeTrfase_CS"/>
</dbReference>
<evidence type="ECO:0000259" key="8">
    <source>
        <dbReference type="Pfam" id="PF02602"/>
    </source>
</evidence>
<dbReference type="GO" id="GO:0032259">
    <property type="term" value="P:methylation"/>
    <property type="evidence" value="ECO:0007669"/>
    <property type="project" value="UniProtKB-KW"/>
</dbReference>
<dbReference type="AlphaFoldDB" id="A0A1K1NYI0"/>
<dbReference type="CDD" id="cd11642">
    <property type="entry name" value="SUMT"/>
    <property type="match status" value="1"/>
</dbReference>
<organism evidence="9 10">
    <name type="scientific">Selenomonas ruminantium</name>
    <dbReference type="NCBI Taxonomy" id="971"/>
    <lineage>
        <taxon>Bacteria</taxon>
        <taxon>Bacillati</taxon>
        <taxon>Bacillota</taxon>
        <taxon>Negativicutes</taxon>
        <taxon>Selenomonadales</taxon>
        <taxon>Selenomonadaceae</taxon>
        <taxon>Selenomonas</taxon>
    </lineage>
</organism>
<dbReference type="Proteomes" id="UP000182958">
    <property type="component" value="Unassembled WGS sequence"/>
</dbReference>
<dbReference type="InterPro" id="IPR014777">
    <property type="entry name" value="4pyrrole_Mease_sub1"/>
</dbReference>
<keyword evidence="4" id="KW-0949">S-adenosyl-L-methionine</keyword>
<evidence type="ECO:0000256" key="3">
    <source>
        <dbReference type="ARBA" id="ARBA00022679"/>
    </source>
</evidence>
<dbReference type="Gene3D" id="3.40.50.10090">
    <property type="match status" value="2"/>
</dbReference>
<dbReference type="InterPro" id="IPR014776">
    <property type="entry name" value="4pyrrole_Mease_sub2"/>
</dbReference>
<dbReference type="Pfam" id="PF00590">
    <property type="entry name" value="TP_methylase"/>
    <property type="match status" value="1"/>
</dbReference>
<dbReference type="NCBIfam" id="NF004790">
    <property type="entry name" value="PRK06136.1"/>
    <property type="match status" value="1"/>
</dbReference>
<gene>
    <name evidence="9" type="ORF">SAMN02910323_1631</name>
</gene>
<sequence length="502" mass="54113">MAGMVYLVGAGPGDYRLISMKAVDCLKMADVVVYDRLADDRILRWAPEDAEYIYVGKASSNHTMKQEDINQLLVDKAKEGKCVVRLKGGDPFVFGRGGEEGLLLRENNLPFEIVPGITSAISVPAYAGIPVTHRAVATSFAVVTGHEDPTKGKSNMRWEHLATGVDTLVFLMGVANLPHITSKLIENGRSADTPAAVIRWGTKPEQRTLITTVGKAAEDVAKNGIKPPAIFIVGEVVKLRDSLQWFDNLSQRPLFGKRILVTRARSQASKLTAKLENLGAEVLETPAIALADPVDNYAALDKAIDHVADYHWLIFTSANGVGRFFARMFKAGKDARALGYAKIAAIGSATAEKLKQYGLVADVIPQEYRAEGVVEALKGKLPPHAKILIPRAEEAREVLPDTLREMGAEVEVAPAYRTVCGQVDGEALAAELKEGRIDMVTFTSSSTVKNLVNIIGSAEVLKSVKTACIGPVTADTAKSLGIEPDIIAKEYTIDGLVEAICK</sequence>
<evidence type="ECO:0000259" key="7">
    <source>
        <dbReference type="Pfam" id="PF00590"/>
    </source>
</evidence>
<dbReference type="Gene3D" id="3.30.950.10">
    <property type="entry name" value="Methyltransferase, Cobalt-precorrin-4 Transmethylase, Domain 2"/>
    <property type="match status" value="1"/>
</dbReference>
<dbReference type="EMBL" id="FPJA01000007">
    <property type="protein sequence ID" value="SFW40329.1"/>
    <property type="molecule type" value="Genomic_DNA"/>
</dbReference>
<dbReference type="SUPFAM" id="SSF69618">
    <property type="entry name" value="HemD-like"/>
    <property type="match status" value="1"/>
</dbReference>
<dbReference type="GO" id="GO:0019354">
    <property type="term" value="P:siroheme biosynthetic process"/>
    <property type="evidence" value="ECO:0007669"/>
    <property type="project" value="InterPro"/>
</dbReference>
<accession>A0A1K1NYI0</accession>
<dbReference type="InterPro" id="IPR036108">
    <property type="entry name" value="4pyrrol_syn_uPrphyn_synt_sf"/>
</dbReference>
<reference evidence="10" key="1">
    <citation type="submission" date="2016-11" db="EMBL/GenBank/DDBJ databases">
        <authorList>
            <person name="Varghese N."/>
            <person name="Submissions S."/>
        </authorList>
    </citation>
    <scope>NUCLEOTIDE SEQUENCE [LARGE SCALE GENOMIC DNA]</scope>
    <source>
        <strain evidence="10">C3</strain>
    </source>
</reference>
<dbReference type="Pfam" id="PF02602">
    <property type="entry name" value="HEM4"/>
    <property type="match status" value="1"/>
</dbReference>
<dbReference type="Gene3D" id="3.40.1010.10">
    <property type="entry name" value="Cobalt-precorrin-4 Transmethylase, Domain 1"/>
    <property type="match status" value="1"/>
</dbReference>
<evidence type="ECO:0000256" key="5">
    <source>
        <dbReference type="ARBA" id="ARBA00023244"/>
    </source>
</evidence>
<evidence type="ECO:0000256" key="6">
    <source>
        <dbReference type="RuleBase" id="RU003960"/>
    </source>
</evidence>
<dbReference type="InterPro" id="IPR035996">
    <property type="entry name" value="4pyrrol_Methylase_sf"/>
</dbReference>
<dbReference type="EC" id="2.1.1.107" evidence="1"/>
<dbReference type="CDD" id="cd06578">
    <property type="entry name" value="HemD"/>
    <property type="match status" value="1"/>
</dbReference>
<keyword evidence="3 6" id="KW-0808">Transferase</keyword>
<dbReference type="InterPro" id="IPR000878">
    <property type="entry name" value="4pyrrol_Mease"/>
</dbReference>
<evidence type="ECO:0000256" key="2">
    <source>
        <dbReference type="ARBA" id="ARBA00022603"/>
    </source>
</evidence>